<name>A0ABX3X367_9BRAD</name>
<protein>
    <submittedName>
        <fullName evidence="1">Uncharacterized protein</fullName>
    </submittedName>
</protein>
<accession>A0ABX3X367</accession>
<dbReference type="Proteomes" id="UP000193884">
    <property type="component" value="Unassembled WGS sequence"/>
</dbReference>
<evidence type="ECO:0000313" key="2">
    <source>
        <dbReference type="Proteomes" id="UP000193884"/>
    </source>
</evidence>
<organism evidence="1 2">
    <name type="scientific">Bradyrhizobium canariense</name>
    <dbReference type="NCBI Taxonomy" id="255045"/>
    <lineage>
        <taxon>Bacteria</taxon>
        <taxon>Pseudomonadati</taxon>
        <taxon>Pseudomonadota</taxon>
        <taxon>Alphaproteobacteria</taxon>
        <taxon>Hyphomicrobiales</taxon>
        <taxon>Nitrobacteraceae</taxon>
        <taxon>Bradyrhizobium</taxon>
    </lineage>
</organism>
<gene>
    <name evidence="1" type="ORF">BST63_17835</name>
</gene>
<dbReference type="EMBL" id="NAFK01000162">
    <property type="protein sequence ID" value="OSJ28037.1"/>
    <property type="molecule type" value="Genomic_DNA"/>
</dbReference>
<comment type="caution">
    <text evidence="1">The sequence shown here is derived from an EMBL/GenBank/DDBJ whole genome shotgun (WGS) entry which is preliminary data.</text>
</comment>
<evidence type="ECO:0000313" key="1">
    <source>
        <dbReference type="EMBL" id="OSJ28037.1"/>
    </source>
</evidence>
<keyword evidence="2" id="KW-1185">Reference proteome</keyword>
<proteinExistence type="predicted"/>
<sequence>MLQGSAFSFSPGVALSDNVNFVAGANMLSPTNMISPLQLYSTTTGNLSWDPDGRGANGAVFLEHFDGAPAITAHDFLMV</sequence>
<reference evidence="1 2" key="1">
    <citation type="submission" date="2017-03" db="EMBL/GenBank/DDBJ databases">
        <title>Whole genome sequences of fourteen strains of Bradyrhizobium canariense and one strain of Bradyrhizobium japonicum isolated from Lupinus (Papilionoideae: Genisteae) species in Algeria.</title>
        <authorList>
            <person name="Crovadore J."/>
            <person name="Chekireb D."/>
            <person name="Brachmann A."/>
            <person name="Chablais R."/>
            <person name="Cochard B."/>
            <person name="Lefort F."/>
        </authorList>
    </citation>
    <scope>NUCLEOTIDE SEQUENCE [LARGE SCALE GENOMIC DNA]</scope>
    <source>
        <strain evidence="1 2">UBMAN05</strain>
    </source>
</reference>